<evidence type="ECO:0000313" key="3">
    <source>
        <dbReference type="Proteomes" id="UP001500506"/>
    </source>
</evidence>
<sequence>MQNRVAELVAEAVAEGGEPVRSSRVVSAEVSDDARLTAVSVGLDGADDRLYYVREPADGGLPQLWLHPDDPRLPALQAVAFPHAVSIMLERMSLPTTLESLELLAYRPGRRAVARVVAGGRQFWLKVVRPTRVERIVAAHRALEEQGLPVPRLISWSPAGLLVLGAAEGVPMADVTRTASAEAVIAAVDRMRAAFALTPLEEPVRSIVRGRSAWYASVLGGTSTELGERAGRLALWVDWREGPVATSVAVHGDLHLGQLFACSAEDPTVVGVIDVDTAGIGDPADDSAAFISNALAASGLNADADDAGRLAEIARQAFRAWAVDRLDDPTMAERVRLSLVEHLLAQAAQLADRDSRIELASRLLATAESVVAGRGLELVGAGRADESPLRSVSSSPHRDPRV</sequence>
<gene>
    <name evidence="2" type="ORF">GCM10009747_31730</name>
</gene>
<protein>
    <recommendedName>
        <fullName evidence="1">Aminoglycoside phosphotransferase domain-containing protein</fullName>
    </recommendedName>
</protein>
<evidence type="ECO:0000259" key="1">
    <source>
        <dbReference type="Pfam" id="PF01636"/>
    </source>
</evidence>
<feature type="domain" description="Aminoglycoside phosphotransferase" evidence="1">
    <location>
        <begin position="115"/>
        <end position="296"/>
    </location>
</feature>
<dbReference type="EMBL" id="BAAANH010000007">
    <property type="protein sequence ID" value="GAA1768494.1"/>
    <property type="molecule type" value="Genomic_DNA"/>
</dbReference>
<dbReference type="SUPFAM" id="SSF56112">
    <property type="entry name" value="Protein kinase-like (PK-like)"/>
    <property type="match status" value="1"/>
</dbReference>
<dbReference type="InterPro" id="IPR002575">
    <property type="entry name" value="Aminoglycoside_PTrfase"/>
</dbReference>
<organism evidence="2 3">
    <name type="scientific">Agromyces humatus</name>
    <dbReference type="NCBI Taxonomy" id="279573"/>
    <lineage>
        <taxon>Bacteria</taxon>
        <taxon>Bacillati</taxon>
        <taxon>Actinomycetota</taxon>
        <taxon>Actinomycetes</taxon>
        <taxon>Micrococcales</taxon>
        <taxon>Microbacteriaceae</taxon>
        <taxon>Agromyces</taxon>
    </lineage>
</organism>
<dbReference type="RefSeq" id="WP_232499265.1">
    <property type="nucleotide sequence ID" value="NZ_BAAANH010000007.1"/>
</dbReference>
<name>A0ABN2KX17_9MICO</name>
<dbReference type="InterPro" id="IPR011009">
    <property type="entry name" value="Kinase-like_dom_sf"/>
</dbReference>
<accession>A0ABN2KX17</accession>
<dbReference type="Pfam" id="PF01636">
    <property type="entry name" value="APH"/>
    <property type="match status" value="1"/>
</dbReference>
<dbReference type="Proteomes" id="UP001500506">
    <property type="component" value="Unassembled WGS sequence"/>
</dbReference>
<evidence type="ECO:0000313" key="2">
    <source>
        <dbReference type="EMBL" id="GAA1768494.1"/>
    </source>
</evidence>
<comment type="caution">
    <text evidence="2">The sequence shown here is derived from an EMBL/GenBank/DDBJ whole genome shotgun (WGS) entry which is preliminary data.</text>
</comment>
<reference evidence="2 3" key="1">
    <citation type="journal article" date="2019" name="Int. J. Syst. Evol. Microbiol.">
        <title>The Global Catalogue of Microorganisms (GCM) 10K type strain sequencing project: providing services to taxonomists for standard genome sequencing and annotation.</title>
        <authorList>
            <consortium name="The Broad Institute Genomics Platform"/>
            <consortium name="The Broad Institute Genome Sequencing Center for Infectious Disease"/>
            <person name="Wu L."/>
            <person name="Ma J."/>
        </authorList>
    </citation>
    <scope>NUCLEOTIDE SEQUENCE [LARGE SCALE GENOMIC DNA]</scope>
    <source>
        <strain evidence="2 3">JCM 14319</strain>
    </source>
</reference>
<proteinExistence type="predicted"/>
<keyword evidence="3" id="KW-1185">Reference proteome</keyword>
<dbReference type="Gene3D" id="3.90.1200.10">
    <property type="match status" value="1"/>
</dbReference>